<name>A0A481YYW0_9VIRU</name>
<dbReference type="NCBIfam" id="TIGR01664">
    <property type="entry name" value="DNA-3'-Pase"/>
    <property type="match status" value="1"/>
</dbReference>
<dbReference type="InterPro" id="IPR013954">
    <property type="entry name" value="PNK3P"/>
</dbReference>
<dbReference type="NCBIfam" id="TIGR01662">
    <property type="entry name" value="HAD-SF-IIIA"/>
    <property type="match status" value="1"/>
</dbReference>
<dbReference type="InterPro" id="IPR036412">
    <property type="entry name" value="HAD-like_sf"/>
</dbReference>
<sequence length="381" mass="44861">MEWIVDDNYLYGKYGTIKKFKKKTKIAAFDLDYTIVRPTGGKKFSDSDNDWIFFNDSVKPKILNYYENDYTIIIMSNQKGISSGKVNMKTWQKKIGNIANALTIPFVILASLRNDLYRKPRTSLWDKFILCDKKKSFYCGDAGGLPKRTINGRTIKKDFSDSDLKFALNVGIKFMHRDEFIYGHVSKMPLVNMNYPHYMDHNIGKRREPNMESKSSIKKFEPYKKQEIIINVGYPGSGKSYYTKKYIVPNNYVYINRDTLKTTIKCIKLCERALKEGKCVVIDNTNPSIEVRKRYIDIAKKYKVFVRCIWFTTSYELSMHNNIYRNSVTNGNTRIVPRVGYNIYRKKFEKPKKKEGIRKIIKKNFTLDVNNVNDKYYHFLY</sequence>
<dbReference type="InterPro" id="IPR006549">
    <property type="entry name" value="HAD-SF_hydro_IIIA"/>
</dbReference>
<dbReference type="PANTHER" id="PTHR12083">
    <property type="entry name" value="BIFUNCTIONAL POLYNUCLEOTIDE PHOSPHATASE/KINASE"/>
    <property type="match status" value="1"/>
</dbReference>
<dbReference type="GO" id="GO:0003690">
    <property type="term" value="F:double-stranded DNA binding"/>
    <property type="evidence" value="ECO:0007669"/>
    <property type="project" value="TreeGrafter"/>
</dbReference>
<dbReference type="Gene3D" id="3.40.50.300">
    <property type="entry name" value="P-loop containing nucleotide triphosphate hydrolases"/>
    <property type="match status" value="1"/>
</dbReference>
<dbReference type="GO" id="GO:0046404">
    <property type="term" value="F:ATP-dependent polydeoxyribonucleotide 5'-hydroxyl-kinase activity"/>
    <property type="evidence" value="ECO:0007669"/>
    <property type="project" value="TreeGrafter"/>
</dbReference>
<dbReference type="Gene3D" id="3.40.50.1000">
    <property type="entry name" value="HAD superfamily/HAD-like"/>
    <property type="match status" value="1"/>
</dbReference>
<gene>
    <name evidence="1" type="ORF">LCMiAC01_00420</name>
</gene>
<dbReference type="InterPro" id="IPR006551">
    <property type="entry name" value="Polynucleotide_phosphatase"/>
</dbReference>
<dbReference type="InterPro" id="IPR023214">
    <property type="entry name" value="HAD_sf"/>
</dbReference>
<dbReference type="InterPro" id="IPR027417">
    <property type="entry name" value="P-loop_NTPase"/>
</dbReference>
<dbReference type="SUPFAM" id="SSF52540">
    <property type="entry name" value="P-loop containing nucleoside triphosphate hydrolases"/>
    <property type="match status" value="1"/>
</dbReference>
<dbReference type="Pfam" id="PF13671">
    <property type="entry name" value="AAA_33"/>
    <property type="match status" value="1"/>
</dbReference>
<reference evidence="1" key="1">
    <citation type="journal article" date="2019" name="MBio">
        <title>Virus Genomes from Deep Sea Sediments Expand the Ocean Megavirome and Support Independent Origins of Viral Gigantism.</title>
        <authorList>
            <person name="Backstrom D."/>
            <person name="Yutin N."/>
            <person name="Jorgensen S.L."/>
            <person name="Dharamshi J."/>
            <person name="Homa F."/>
            <person name="Zaremba-Niedwiedzka K."/>
            <person name="Spang A."/>
            <person name="Wolf Y.I."/>
            <person name="Koonin E.V."/>
            <person name="Ettema T.J."/>
        </authorList>
    </citation>
    <scope>NUCLEOTIDE SEQUENCE</scope>
</reference>
<keyword evidence="1" id="KW-0418">Kinase</keyword>
<dbReference type="SUPFAM" id="SSF56784">
    <property type="entry name" value="HAD-like"/>
    <property type="match status" value="1"/>
</dbReference>
<dbReference type="EMBL" id="MK500388">
    <property type="protein sequence ID" value="QBK88378.1"/>
    <property type="molecule type" value="Genomic_DNA"/>
</dbReference>
<keyword evidence="1" id="KW-0808">Transferase</keyword>
<dbReference type="GO" id="GO:0006281">
    <property type="term" value="P:DNA repair"/>
    <property type="evidence" value="ECO:0007669"/>
    <property type="project" value="TreeGrafter"/>
</dbReference>
<proteinExistence type="predicted"/>
<dbReference type="FunFam" id="3.40.50.300:FF:000737">
    <property type="entry name" value="Bifunctional polynucleotide phosphatase/kinase"/>
    <property type="match status" value="1"/>
</dbReference>
<organism evidence="1">
    <name type="scientific">Mimivirus LCMiAC01</name>
    <dbReference type="NCBI Taxonomy" id="2506608"/>
    <lineage>
        <taxon>Viruses</taxon>
        <taxon>Varidnaviria</taxon>
        <taxon>Bamfordvirae</taxon>
        <taxon>Nucleocytoviricota</taxon>
        <taxon>Megaviricetes</taxon>
        <taxon>Imitervirales</taxon>
        <taxon>Mimiviridae</taxon>
        <taxon>Klosneuvirinae</taxon>
    </lineage>
</organism>
<dbReference type="PANTHER" id="PTHR12083:SF9">
    <property type="entry name" value="BIFUNCTIONAL POLYNUCLEOTIDE PHOSPHATASE_KINASE"/>
    <property type="match status" value="1"/>
</dbReference>
<evidence type="ECO:0000313" key="1">
    <source>
        <dbReference type="EMBL" id="QBK88378.1"/>
    </source>
</evidence>
<accession>A0A481YYW0</accession>
<protein>
    <submittedName>
        <fullName evidence="1">Polynucleotide kinase 3 phosphatase</fullName>
    </submittedName>
</protein>
<dbReference type="Pfam" id="PF08645">
    <property type="entry name" value="PNK3P"/>
    <property type="match status" value="1"/>
</dbReference>
<dbReference type="GO" id="GO:0046403">
    <property type="term" value="F:polynucleotide 3'-phosphatase activity"/>
    <property type="evidence" value="ECO:0007669"/>
    <property type="project" value="TreeGrafter"/>
</dbReference>